<dbReference type="InterPro" id="IPR047057">
    <property type="entry name" value="MerR_fam"/>
</dbReference>
<dbReference type="GO" id="GO:0003677">
    <property type="term" value="F:DNA binding"/>
    <property type="evidence" value="ECO:0007669"/>
    <property type="project" value="UniProtKB-KW"/>
</dbReference>
<dbReference type="InterPro" id="IPR009061">
    <property type="entry name" value="DNA-bd_dom_put_sf"/>
</dbReference>
<reference evidence="3 6" key="2">
    <citation type="journal article" date="2018" name="FEMS Microbiol. Ecol.">
        <title>Co-invading symbiotic mutualists of Medicago polymorpha retain high ancestral diversity and contain diverse accessory genomes.</title>
        <authorList>
            <person name="Porter S.S."/>
            <person name="Faber-Hammond J.J."/>
            <person name="Friesen M.L."/>
        </authorList>
    </citation>
    <scope>NUCLEOTIDE SEQUENCE [LARGE SCALE GENOMIC DNA]</scope>
    <source>
        <strain evidence="3 6">Str16</strain>
    </source>
</reference>
<reference evidence="3" key="1">
    <citation type="submission" date="2017-04" db="EMBL/GenBank/DDBJ databases">
        <authorList>
            <person name="Porter S."/>
            <person name="Friesen M.L."/>
            <person name="Faber-Hammond J."/>
        </authorList>
    </citation>
    <scope>NUCLEOTIDE SEQUENCE</scope>
    <source>
        <strain evidence="3">Str16</strain>
    </source>
</reference>
<dbReference type="AlphaFoldDB" id="A0A508X188"/>
<dbReference type="SUPFAM" id="SSF46955">
    <property type="entry name" value="Putative DNA-binding domain"/>
    <property type="match status" value="1"/>
</dbReference>
<dbReference type="InterPro" id="IPR000551">
    <property type="entry name" value="MerR-type_HTH_dom"/>
</dbReference>
<dbReference type="PROSITE" id="PS50937">
    <property type="entry name" value="HTH_MERR_2"/>
    <property type="match status" value="1"/>
</dbReference>
<evidence type="ECO:0000259" key="2">
    <source>
        <dbReference type="PROSITE" id="PS50937"/>
    </source>
</evidence>
<organism evidence="4 5">
    <name type="scientific">Sinorhizobium medicae</name>
    <dbReference type="NCBI Taxonomy" id="110321"/>
    <lineage>
        <taxon>Bacteria</taxon>
        <taxon>Pseudomonadati</taxon>
        <taxon>Pseudomonadota</taxon>
        <taxon>Alphaproteobacteria</taxon>
        <taxon>Hyphomicrobiales</taxon>
        <taxon>Rhizobiaceae</taxon>
        <taxon>Sinorhizobium/Ensifer group</taxon>
        <taxon>Sinorhizobium</taxon>
    </lineage>
</organism>
<keyword evidence="6" id="KW-1185">Reference proteome</keyword>
<dbReference type="CDD" id="cd01282">
    <property type="entry name" value="HTH_MerR-like_sg3"/>
    <property type="match status" value="1"/>
</dbReference>
<dbReference type="PANTHER" id="PTHR30204">
    <property type="entry name" value="REDOX-CYCLING DRUG-SENSING TRANSCRIPTIONAL ACTIVATOR SOXR"/>
    <property type="match status" value="1"/>
</dbReference>
<dbReference type="EMBL" id="NBUC01000072">
    <property type="protein sequence ID" value="PLU03268.1"/>
    <property type="molecule type" value="Genomic_DNA"/>
</dbReference>
<evidence type="ECO:0000313" key="6">
    <source>
        <dbReference type="Proteomes" id="UP001190825"/>
    </source>
</evidence>
<evidence type="ECO:0000313" key="5">
    <source>
        <dbReference type="Proteomes" id="UP000507954"/>
    </source>
</evidence>
<proteinExistence type="predicted"/>
<dbReference type="EMBL" id="CABFNB010000118">
    <property type="protein sequence ID" value="VTZ63622.1"/>
    <property type="molecule type" value="Genomic_DNA"/>
</dbReference>
<dbReference type="PROSITE" id="PS00552">
    <property type="entry name" value="HTH_MERR_1"/>
    <property type="match status" value="1"/>
</dbReference>
<dbReference type="PANTHER" id="PTHR30204:SF92">
    <property type="entry name" value="HTH-TYPE TRANSCRIPTIONAL REGULATOR ZNTR"/>
    <property type="match status" value="1"/>
</dbReference>
<dbReference type="RefSeq" id="WP_028053176.1">
    <property type="nucleotide sequence ID" value="NZ_ATYC01000008.1"/>
</dbReference>
<dbReference type="Proteomes" id="UP001190825">
    <property type="component" value="Unassembled WGS sequence"/>
</dbReference>
<gene>
    <name evidence="3" type="ORF">BMJ33_14710</name>
    <name evidence="4" type="ORF">EMEDMD4_500178</name>
</gene>
<sequence>MKIGELSRRTGVSIRMLRYYEAEGLLAPHRTAAGYRAYGRADERTVDRIRLLGAAGMTLATIKQFLPCVRGEGPVFEPCDELRVTLNEQISLVDHKMERLAASRDVLSKFLHDIEKADRMNGSATQS</sequence>
<keyword evidence="1" id="KW-0238">DNA-binding</keyword>
<name>A0A508X188_9HYPH</name>
<dbReference type="GO" id="GO:0003700">
    <property type="term" value="F:DNA-binding transcription factor activity"/>
    <property type="evidence" value="ECO:0007669"/>
    <property type="project" value="InterPro"/>
</dbReference>
<accession>A0A508X188</accession>
<evidence type="ECO:0000256" key="1">
    <source>
        <dbReference type="ARBA" id="ARBA00023125"/>
    </source>
</evidence>
<evidence type="ECO:0000313" key="3">
    <source>
        <dbReference type="EMBL" id="PLU03268.1"/>
    </source>
</evidence>
<feature type="domain" description="HTH merR-type" evidence="2">
    <location>
        <begin position="1"/>
        <end position="68"/>
    </location>
</feature>
<dbReference type="Proteomes" id="UP000507954">
    <property type="component" value="Unassembled WGS sequence"/>
</dbReference>
<evidence type="ECO:0000313" key="4">
    <source>
        <dbReference type="EMBL" id="VTZ63622.1"/>
    </source>
</evidence>
<protein>
    <submittedName>
        <fullName evidence="3">MerR family transcriptional regulator</fullName>
    </submittedName>
    <submittedName>
        <fullName evidence="4">Putative transcriptional regulator, MerR family</fullName>
    </submittedName>
</protein>
<dbReference type="Gene3D" id="1.10.1660.10">
    <property type="match status" value="1"/>
</dbReference>
<dbReference type="SMART" id="SM00422">
    <property type="entry name" value="HTH_MERR"/>
    <property type="match status" value="1"/>
</dbReference>
<reference evidence="4 5" key="3">
    <citation type="submission" date="2019-06" db="EMBL/GenBank/DDBJ databases">
        <authorList>
            <person name="Le Quere A."/>
            <person name="Colella S."/>
        </authorList>
    </citation>
    <scope>NUCLEOTIDE SEQUENCE [LARGE SCALE GENOMIC DNA]</scope>
    <source>
        <strain evidence="4">EmedicaeMD41</strain>
    </source>
</reference>
<dbReference type="Pfam" id="PF13411">
    <property type="entry name" value="MerR_1"/>
    <property type="match status" value="1"/>
</dbReference>
<dbReference type="PRINTS" id="PR00040">
    <property type="entry name" value="HTHMERR"/>
</dbReference>